<dbReference type="PROSITE" id="PS50222">
    <property type="entry name" value="EF_HAND_2"/>
    <property type="match status" value="1"/>
</dbReference>
<comment type="caution">
    <text evidence="3">The sequence shown here is derived from an EMBL/GenBank/DDBJ whole genome shotgun (WGS) entry which is preliminary data.</text>
</comment>
<keyword evidence="1" id="KW-0106">Calcium</keyword>
<dbReference type="SMART" id="SM00054">
    <property type="entry name" value="EFh"/>
    <property type="match status" value="5"/>
</dbReference>
<feature type="domain" description="EF-hand" evidence="2">
    <location>
        <begin position="57"/>
        <end position="92"/>
    </location>
</feature>
<dbReference type="InterPro" id="IPR002048">
    <property type="entry name" value="EF_hand_dom"/>
</dbReference>
<keyword evidence="4" id="KW-1185">Reference proteome</keyword>
<evidence type="ECO:0000313" key="3">
    <source>
        <dbReference type="EMBL" id="KAG7157262.1"/>
    </source>
</evidence>
<dbReference type="InterPro" id="IPR011992">
    <property type="entry name" value="EF-hand-dom_pair"/>
</dbReference>
<organism evidence="3 4">
    <name type="scientific">Homarus americanus</name>
    <name type="common">American lobster</name>
    <dbReference type="NCBI Taxonomy" id="6706"/>
    <lineage>
        <taxon>Eukaryota</taxon>
        <taxon>Metazoa</taxon>
        <taxon>Ecdysozoa</taxon>
        <taxon>Arthropoda</taxon>
        <taxon>Crustacea</taxon>
        <taxon>Multicrustacea</taxon>
        <taxon>Malacostraca</taxon>
        <taxon>Eumalacostraca</taxon>
        <taxon>Eucarida</taxon>
        <taxon>Decapoda</taxon>
        <taxon>Pleocyemata</taxon>
        <taxon>Astacidea</taxon>
        <taxon>Nephropoidea</taxon>
        <taxon>Nephropidae</taxon>
        <taxon>Homarus</taxon>
    </lineage>
</organism>
<dbReference type="Gene3D" id="1.10.238.10">
    <property type="entry name" value="EF-hand"/>
    <property type="match status" value="2"/>
</dbReference>
<dbReference type="SUPFAM" id="SSF47473">
    <property type="entry name" value="EF-hand"/>
    <property type="match status" value="2"/>
</dbReference>
<name>A0A8J5JFI2_HOMAM</name>
<proteinExistence type="predicted"/>
<evidence type="ECO:0000259" key="2">
    <source>
        <dbReference type="PROSITE" id="PS50222"/>
    </source>
</evidence>
<reference evidence="3" key="1">
    <citation type="journal article" date="2021" name="Sci. Adv.">
        <title>The American lobster genome reveals insights on longevity, neural, and immune adaptations.</title>
        <authorList>
            <person name="Polinski J.M."/>
            <person name="Zimin A.V."/>
            <person name="Clark K.F."/>
            <person name="Kohn A.B."/>
            <person name="Sadowski N."/>
            <person name="Timp W."/>
            <person name="Ptitsyn A."/>
            <person name="Khanna P."/>
            <person name="Romanova D.Y."/>
            <person name="Williams P."/>
            <person name="Greenwood S.J."/>
            <person name="Moroz L.L."/>
            <person name="Walt D.R."/>
            <person name="Bodnar A.G."/>
        </authorList>
    </citation>
    <scope>NUCLEOTIDE SEQUENCE</scope>
    <source>
        <strain evidence="3">GMGI-L3</strain>
    </source>
</reference>
<evidence type="ECO:0000313" key="4">
    <source>
        <dbReference type="Proteomes" id="UP000747542"/>
    </source>
</evidence>
<gene>
    <name evidence="3" type="primary">Scp1-L</name>
    <name evidence="3" type="ORF">Hamer_G022651</name>
</gene>
<dbReference type="EMBL" id="JAHLQT010037635">
    <property type="protein sequence ID" value="KAG7157262.1"/>
    <property type="molecule type" value="Genomic_DNA"/>
</dbReference>
<dbReference type="GO" id="GO:0005509">
    <property type="term" value="F:calcium ion binding"/>
    <property type="evidence" value="ECO:0007669"/>
    <property type="project" value="InterPro"/>
</dbReference>
<dbReference type="Pfam" id="PF13202">
    <property type="entry name" value="EF-hand_5"/>
    <property type="match status" value="2"/>
</dbReference>
<dbReference type="PROSITE" id="PS00018">
    <property type="entry name" value="EF_HAND_1"/>
    <property type="match status" value="3"/>
</dbReference>
<dbReference type="AlphaFoldDB" id="A0A8J5JFI2"/>
<dbReference type="InterPro" id="IPR018247">
    <property type="entry name" value="EF_Hand_1_Ca_BS"/>
</dbReference>
<evidence type="ECO:0000256" key="1">
    <source>
        <dbReference type="ARBA" id="ARBA00022837"/>
    </source>
</evidence>
<accession>A0A8J5JFI2</accession>
<dbReference type="Proteomes" id="UP000747542">
    <property type="component" value="Unassembled WGS sequence"/>
</dbReference>
<sequence length="325" mass="36801">MAYTWDNRVKYVVRYMYDIDNNGFLDKNDFECLAVRNTLIEGRGEFNEAAYANNQKVMSNLWNEIAELADFNKDGEVTVEEFKQAVQKNCNGKGFGDFPSAFKTFIATQFKSIDDGEVSDDEFKQAVKEHCQGKSYDAFPTAFKSFIANQFKTIDDGEVSGEEFKQAVKDACVGKNFDEFPNAFRMFIVNQFKTVDVNDYPCWFQDGEVTIDEFKKAVQNVCVGKAFATFPTAFKSFIANQFKSVDVNGDGLVGVDEYRLDCISRSAFSNIKEIDDAYNKLCTEDDKKAGGISLTRYQDLYAQFISNPDESCNAVYLFGPLKVVQ</sequence>
<protein>
    <submittedName>
        <fullName evidence="3">Sarcoplasmic calcium-binding protein 1-like</fullName>
    </submittedName>
</protein>